<evidence type="ECO:0000256" key="3">
    <source>
        <dbReference type="ARBA" id="ARBA00012438"/>
    </source>
</evidence>
<evidence type="ECO:0000256" key="13">
    <source>
        <dbReference type="ARBA" id="ARBA00023136"/>
    </source>
</evidence>
<dbReference type="SMART" id="SM00304">
    <property type="entry name" value="HAMP"/>
    <property type="match status" value="1"/>
</dbReference>
<evidence type="ECO:0000256" key="7">
    <source>
        <dbReference type="ARBA" id="ARBA00022692"/>
    </source>
</evidence>
<dbReference type="OrthoDB" id="9804645at2"/>
<dbReference type="InterPro" id="IPR003660">
    <property type="entry name" value="HAMP_dom"/>
</dbReference>
<dbReference type="InterPro" id="IPR036890">
    <property type="entry name" value="HATPase_C_sf"/>
</dbReference>
<dbReference type="GO" id="GO:0000155">
    <property type="term" value="F:phosphorelay sensor kinase activity"/>
    <property type="evidence" value="ECO:0007669"/>
    <property type="project" value="InterPro"/>
</dbReference>
<dbReference type="EMBL" id="QQOH01000005">
    <property type="protein sequence ID" value="RDE18436.1"/>
    <property type="molecule type" value="Genomic_DNA"/>
</dbReference>
<sequence length="448" mass="50358">MGRFFWKIFLWFLASLLSLSALLYGLALYKLSDDSNQNHIVERLLQQRVEAVAIALSYGGKAALQEYQQNVGRVLPRIWVLDQNNHDLLGRPVPAAILALEADQMITRQVKSTEGVRYQLRVYNPPQRLTDRFLPRTQPFRHRLPSAERLSLFVLVGALACAWLAWYLTRPIRILSRGTRALARGELDRAIAPQLGSRKDELVSLAQDFDKMALSLHNRQQALQQLLNDISHELRSPLTRIRLQFALLEKHQQPINETDSQALGQELDRLDELIDQVLTLARLDAESHYPLDDFIDLAGLLSAICQQAQSEAQAKGCRIECDLPDNEIVISANKELLRRAFENIIRNAVKYNPDHGQVRVNLKQQPGQRLSIMIQDQGPGVEEAQLAAIFSPFFRFDSSRPKGGYGLGLAIAQRAILRHGGTIVASNISGGGLAVHIELPFAPSRLED</sequence>
<dbReference type="Gene3D" id="1.10.8.500">
    <property type="entry name" value="HAMP domain in histidine kinase"/>
    <property type="match status" value="1"/>
</dbReference>
<comment type="caution">
    <text evidence="17">The sequence shown here is derived from an EMBL/GenBank/DDBJ whole genome shotgun (WGS) entry which is preliminary data.</text>
</comment>
<evidence type="ECO:0000256" key="11">
    <source>
        <dbReference type="ARBA" id="ARBA00022989"/>
    </source>
</evidence>
<evidence type="ECO:0000313" key="18">
    <source>
        <dbReference type="Proteomes" id="UP000253769"/>
    </source>
</evidence>
<dbReference type="PRINTS" id="PR00344">
    <property type="entry name" value="BCTRLSENSOR"/>
</dbReference>
<dbReference type="Pfam" id="PF00672">
    <property type="entry name" value="HAMP"/>
    <property type="match status" value="1"/>
</dbReference>
<dbReference type="GO" id="GO:0005886">
    <property type="term" value="C:plasma membrane"/>
    <property type="evidence" value="ECO:0007669"/>
    <property type="project" value="UniProtKB-SubCell"/>
</dbReference>
<gene>
    <name evidence="17" type="ORF">DV711_17465</name>
</gene>
<comment type="subcellular location">
    <subcellularLocation>
        <location evidence="2">Cell membrane</location>
        <topology evidence="2">Multi-pass membrane protein</topology>
    </subcellularLocation>
</comment>
<dbReference type="Pfam" id="PF00512">
    <property type="entry name" value="HisKA"/>
    <property type="match status" value="1"/>
</dbReference>
<keyword evidence="4" id="KW-1003">Cell membrane</keyword>
<dbReference type="SMART" id="SM00388">
    <property type="entry name" value="HisKA"/>
    <property type="match status" value="1"/>
</dbReference>
<evidence type="ECO:0000259" key="15">
    <source>
        <dbReference type="PROSITE" id="PS50109"/>
    </source>
</evidence>
<dbReference type="InterPro" id="IPR036097">
    <property type="entry name" value="HisK_dim/P_sf"/>
</dbReference>
<feature type="transmembrane region" description="Helical" evidence="14">
    <location>
        <begin position="150"/>
        <end position="168"/>
    </location>
</feature>
<keyword evidence="11 14" id="KW-1133">Transmembrane helix</keyword>
<dbReference type="PROSITE" id="PS50109">
    <property type="entry name" value="HIS_KIN"/>
    <property type="match status" value="1"/>
</dbReference>
<dbReference type="Proteomes" id="UP000253769">
    <property type="component" value="Unassembled WGS sequence"/>
</dbReference>
<dbReference type="InterPro" id="IPR003594">
    <property type="entry name" value="HATPase_dom"/>
</dbReference>
<dbReference type="PANTHER" id="PTHR45528:SF1">
    <property type="entry name" value="SENSOR HISTIDINE KINASE CPXA"/>
    <property type="match status" value="1"/>
</dbReference>
<dbReference type="InterPro" id="IPR050398">
    <property type="entry name" value="HssS/ArlS-like"/>
</dbReference>
<dbReference type="Gene3D" id="3.30.565.10">
    <property type="entry name" value="Histidine kinase-like ATPase, C-terminal domain"/>
    <property type="match status" value="1"/>
</dbReference>
<dbReference type="InterPro" id="IPR004358">
    <property type="entry name" value="Sig_transdc_His_kin-like_C"/>
</dbReference>
<dbReference type="PROSITE" id="PS50885">
    <property type="entry name" value="HAMP"/>
    <property type="match status" value="1"/>
</dbReference>
<protein>
    <recommendedName>
        <fullName evidence="3">histidine kinase</fullName>
        <ecNumber evidence="3">2.7.13.3</ecNumber>
    </recommendedName>
</protein>
<dbReference type="Pfam" id="PF02518">
    <property type="entry name" value="HATPase_c"/>
    <property type="match status" value="1"/>
</dbReference>
<dbReference type="CDD" id="cd06225">
    <property type="entry name" value="HAMP"/>
    <property type="match status" value="1"/>
</dbReference>
<comment type="catalytic activity">
    <reaction evidence="1">
        <text>ATP + protein L-histidine = ADP + protein N-phospho-L-histidine.</text>
        <dbReference type="EC" id="2.7.13.3"/>
    </reaction>
</comment>
<evidence type="ECO:0000256" key="14">
    <source>
        <dbReference type="SAM" id="Phobius"/>
    </source>
</evidence>
<dbReference type="PANTHER" id="PTHR45528">
    <property type="entry name" value="SENSOR HISTIDINE KINASE CPXA"/>
    <property type="match status" value="1"/>
</dbReference>
<keyword evidence="13 14" id="KW-0472">Membrane</keyword>
<dbReference type="InterPro" id="IPR005467">
    <property type="entry name" value="His_kinase_dom"/>
</dbReference>
<evidence type="ECO:0000256" key="10">
    <source>
        <dbReference type="ARBA" id="ARBA00022840"/>
    </source>
</evidence>
<keyword evidence="10" id="KW-0067">ATP-binding</keyword>
<keyword evidence="18" id="KW-1185">Reference proteome</keyword>
<proteinExistence type="predicted"/>
<evidence type="ECO:0000256" key="2">
    <source>
        <dbReference type="ARBA" id="ARBA00004651"/>
    </source>
</evidence>
<keyword evidence="9" id="KW-0418">Kinase</keyword>
<dbReference type="AlphaFoldDB" id="A0A369WCV0"/>
<dbReference type="SUPFAM" id="SSF158472">
    <property type="entry name" value="HAMP domain-like"/>
    <property type="match status" value="1"/>
</dbReference>
<keyword evidence="8" id="KW-0547">Nucleotide-binding</keyword>
<dbReference type="InterPro" id="IPR003661">
    <property type="entry name" value="HisK_dim/P_dom"/>
</dbReference>
<dbReference type="Gene3D" id="1.10.287.130">
    <property type="match status" value="1"/>
</dbReference>
<dbReference type="SUPFAM" id="SSF47384">
    <property type="entry name" value="Homodimeric domain of signal transducing histidine kinase"/>
    <property type="match status" value="1"/>
</dbReference>
<dbReference type="CDD" id="cd00082">
    <property type="entry name" value="HisKA"/>
    <property type="match status" value="1"/>
</dbReference>
<evidence type="ECO:0000256" key="12">
    <source>
        <dbReference type="ARBA" id="ARBA00023012"/>
    </source>
</evidence>
<dbReference type="FunFam" id="3.30.565.10:FF:000006">
    <property type="entry name" value="Sensor histidine kinase WalK"/>
    <property type="match status" value="1"/>
</dbReference>
<organism evidence="17 18">
    <name type="scientific">Motiliproteus coralliicola</name>
    <dbReference type="NCBI Taxonomy" id="2283196"/>
    <lineage>
        <taxon>Bacteria</taxon>
        <taxon>Pseudomonadati</taxon>
        <taxon>Pseudomonadota</taxon>
        <taxon>Gammaproteobacteria</taxon>
        <taxon>Oceanospirillales</taxon>
        <taxon>Oceanospirillaceae</taxon>
        <taxon>Motiliproteus</taxon>
    </lineage>
</organism>
<keyword evidence="5" id="KW-0597">Phosphoprotein</keyword>
<dbReference type="EC" id="2.7.13.3" evidence="3"/>
<evidence type="ECO:0000256" key="8">
    <source>
        <dbReference type="ARBA" id="ARBA00022741"/>
    </source>
</evidence>
<evidence type="ECO:0000259" key="16">
    <source>
        <dbReference type="PROSITE" id="PS50885"/>
    </source>
</evidence>
<accession>A0A369WCV0</accession>
<evidence type="ECO:0000256" key="5">
    <source>
        <dbReference type="ARBA" id="ARBA00022553"/>
    </source>
</evidence>
<keyword evidence="6" id="KW-0808">Transferase</keyword>
<evidence type="ECO:0000313" key="17">
    <source>
        <dbReference type="EMBL" id="RDE18436.1"/>
    </source>
</evidence>
<dbReference type="SUPFAM" id="SSF55874">
    <property type="entry name" value="ATPase domain of HSP90 chaperone/DNA topoisomerase II/histidine kinase"/>
    <property type="match status" value="1"/>
</dbReference>
<reference evidence="17 18" key="1">
    <citation type="submission" date="2018-07" db="EMBL/GenBank/DDBJ databases">
        <title>Motiliproteus coralliicola sp. nov., a bacterium isolated from Coral.</title>
        <authorList>
            <person name="Wang G."/>
        </authorList>
    </citation>
    <scope>NUCLEOTIDE SEQUENCE [LARGE SCALE GENOMIC DNA]</scope>
    <source>
        <strain evidence="17 18">C34</strain>
    </source>
</reference>
<name>A0A369WCV0_9GAMM</name>
<dbReference type="GO" id="GO:0005524">
    <property type="term" value="F:ATP binding"/>
    <property type="evidence" value="ECO:0007669"/>
    <property type="project" value="UniProtKB-KW"/>
</dbReference>
<feature type="domain" description="HAMP" evidence="16">
    <location>
        <begin position="166"/>
        <end position="221"/>
    </location>
</feature>
<evidence type="ECO:0000256" key="1">
    <source>
        <dbReference type="ARBA" id="ARBA00000085"/>
    </source>
</evidence>
<keyword evidence="12" id="KW-0902">Two-component regulatory system</keyword>
<feature type="domain" description="Histidine kinase" evidence="15">
    <location>
        <begin position="229"/>
        <end position="443"/>
    </location>
</feature>
<evidence type="ECO:0000256" key="4">
    <source>
        <dbReference type="ARBA" id="ARBA00022475"/>
    </source>
</evidence>
<keyword evidence="7 14" id="KW-0812">Transmembrane</keyword>
<evidence type="ECO:0000256" key="6">
    <source>
        <dbReference type="ARBA" id="ARBA00022679"/>
    </source>
</evidence>
<dbReference type="SMART" id="SM00387">
    <property type="entry name" value="HATPase_c"/>
    <property type="match status" value="1"/>
</dbReference>
<evidence type="ECO:0000256" key="9">
    <source>
        <dbReference type="ARBA" id="ARBA00022777"/>
    </source>
</evidence>
<dbReference type="RefSeq" id="WP_114697014.1">
    <property type="nucleotide sequence ID" value="NZ_QQOH01000005.1"/>
</dbReference>